<dbReference type="InterPro" id="IPR027417">
    <property type="entry name" value="P-loop_NTPase"/>
</dbReference>
<dbReference type="SUPFAM" id="SSF52540">
    <property type="entry name" value="P-loop containing nucleoside triphosphate hydrolases"/>
    <property type="match status" value="1"/>
</dbReference>
<organism evidence="3 4">
    <name type="scientific">Gemmiger formicilis</name>
    <dbReference type="NCBI Taxonomy" id="745368"/>
    <lineage>
        <taxon>Bacteria</taxon>
        <taxon>Bacillati</taxon>
        <taxon>Bacillota</taxon>
        <taxon>Clostridia</taxon>
        <taxon>Eubacteriales</taxon>
        <taxon>Gemmiger</taxon>
    </lineage>
</organism>
<dbReference type="Gene3D" id="3.40.50.300">
    <property type="entry name" value="P-loop containing nucleotide triphosphate hydrolases"/>
    <property type="match status" value="1"/>
</dbReference>
<dbReference type="NCBIfam" id="NF045971">
    <property type="entry name" value="conju_CD1110"/>
    <property type="match status" value="1"/>
</dbReference>
<accession>A0A1T4XWG6</accession>
<feature type="coiled-coil region" evidence="1">
    <location>
        <begin position="17"/>
        <end position="55"/>
    </location>
</feature>
<feature type="domain" description="Helicase HerA central" evidence="2">
    <location>
        <begin position="495"/>
        <end position="561"/>
    </location>
</feature>
<dbReference type="STRING" id="745368.SAMN02745178_02436"/>
<keyword evidence="1" id="KW-0175">Coiled coil</keyword>
<reference evidence="3 4" key="1">
    <citation type="submission" date="2017-02" db="EMBL/GenBank/DDBJ databases">
        <authorList>
            <person name="Peterson S.W."/>
        </authorList>
    </citation>
    <scope>NUCLEOTIDE SEQUENCE [LARGE SCALE GENOMIC DNA]</scope>
    <source>
        <strain evidence="3 4">ATCC 27749</strain>
    </source>
</reference>
<keyword evidence="4" id="KW-1185">Reference proteome</keyword>
<dbReference type="InterPro" id="IPR051162">
    <property type="entry name" value="T4SS_component"/>
</dbReference>
<sequence length="746" mass="85871">MFLPKKHADLPIEPSVLESLRAQEKSLKREKRKAAKELRQHAKQLKKAEKHAKKRIAARKAPQKASDCLQYLSMSQDGICEVEPGLFSMTMAFTDVNFQIAMLEEQKNIFTKYSEFLNHFDPSLHLEINLVTRSMDEEQFRCDTFLPLCGDDRDQYAKEMNQVVAEKALRGQNGLIREKYVTFSLHAENYQQAKEQLENRAADIADHFKRMGSSTRILSGIERLSLLQGIMRPNEEMNFSYDWLLAEDDLTTKDFISPSSYNWHPEHDDSRAVYRDRYQFGDKIGKTMYLRGIAPEMKNGLFSMLSELPFDHVITMHVDAMDQAEAVQEIEKKLAYMHKEEYDAIAKARERNMPASIAVSYDLKSKMHHTEQMMDDITTKNQKIFKVCILIHTYGDSNAQLDERVRRICSTVQQQTCRFDSILYEQRNAMNSMLPLGKKWLGLERTLETVSTAIYVPFTTQELFQPGGLYEGINARSKNLILCNRKLLPAPAGMVLGMTGYGKSFSVMQMVTNIMLRWPDDDIVLIDPEQEYTHLVTAMGGVVIDISASSPSHINPMDITEDYGDDEDPIRLKSQFLQNFCQLILHSSELSPQERTFIDVAAGLTYQRYMANPKREEMPTLHDFYRNLALQGEEVKPLLTALKLYVSGSMDLFAHQTNVNVQNHCICFNTVKLGKSMQSIGMLTVLDQVWNRITRNRVLGRRTWVFTDEFQQLLGNKDCTDFYFQLSSRARKWGAILTSITQQIMP</sequence>
<proteinExistence type="predicted"/>
<dbReference type="AlphaFoldDB" id="A0A1T4XWG6"/>
<dbReference type="InterPro" id="IPR002789">
    <property type="entry name" value="HerA_central"/>
</dbReference>
<evidence type="ECO:0000313" key="3">
    <source>
        <dbReference type="EMBL" id="SKA93854.1"/>
    </source>
</evidence>
<protein>
    <submittedName>
        <fullName evidence="3">Type IV secretory pathway, VirB4 component</fullName>
    </submittedName>
</protein>
<dbReference type="Pfam" id="PF01935">
    <property type="entry name" value="DUF87"/>
    <property type="match status" value="1"/>
</dbReference>
<dbReference type="EMBL" id="FUYF01000020">
    <property type="protein sequence ID" value="SKA93854.1"/>
    <property type="molecule type" value="Genomic_DNA"/>
</dbReference>
<evidence type="ECO:0000313" key="4">
    <source>
        <dbReference type="Proteomes" id="UP000190286"/>
    </source>
</evidence>
<dbReference type="Gene3D" id="6.10.140.2170">
    <property type="match status" value="1"/>
</dbReference>
<evidence type="ECO:0000256" key="1">
    <source>
        <dbReference type="SAM" id="Coils"/>
    </source>
</evidence>
<dbReference type="PANTHER" id="PTHR30121">
    <property type="entry name" value="UNCHARACTERIZED PROTEIN YJGR-RELATED"/>
    <property type="match status" value="1"/>
</dbReference>
<dbReference type="PANTHER" id="PTHR30121:SF6">
    <property type="entry name" value="SLR6007 PROTEIN"/>
    <property type="match status" value="1"/>
</dbReference>
<gene>
    <name evidence="3" type="ORF">SAMN02745178_02436</name>
</gene>
<name>A0A1T4XWG6_9FIRM</name>
<evidence type="ECO:0000259" key="2">
    <source>
        <dbReference type="Pfam" id="PF01935"/>
    </source>
</evidence>
<dbReference type="Proteomes" id="UP000190286">
    <property type="component" value="Unassembled WGS sequence"/>
</dbReference>